<dbReference type="GO" id="GO:0015074">
    <property type="term" value="P:DNA integration"/>
    <property type="evidence" value="ECO:0007669"/>
    <property type="project" value="InterPro"/>
</dbReference>
<dbReference type="Proteomes" id="UP000004508">
    <property type="component" value="Unassembled WGS sequence"/>
</dbReference>
<accession>D6TCK6</accession>
<dbReference type="RefSeq" id="WP_007905079.1">
    <property type="nucleotide sequence ID" value="NZ_ADVG01000001.1"/>
</dbReference>
<dbReference type="AlphaFoldDB" id="D6TCK6"/>
<evidence type="ECO:0000259" key="1">
    <source>
        <dbReference type="PROSITE" id="PS50994"/>
    </source>
</evidence>
<dbReference type="PROSITE" id="PS50994">
    <property type="entry name" value="INTEGRASE"/>
    <property type="match status" value="1"/>
</dbReference>
<dbReference type="EMBL" id="ADVG01000001">
    <property type="protein sequence ID" value="EFH88877.1"/>
    <property type="molecule type" value="Genomic_DNA"/>
</dbReference>
<dbReference type="OrthoDB" id="119603at2"/>
<dbReference type="PANTHER" id="PTHR35004:SF7">
    <property type="entry name" value="INTEGRASE PROTEIN"/>
    <property type="match status" value="1"/>
</dbReference>
<keyword evidence="5" id="KW-1185">Reference proteome</keyword>
<dbReference type="STRING" id="485913.Krac_10383"/>
<protein>
    <submittedName>
        <fullName evidence="4">Integrase catalytic region</fullName>
    </submittedName>
</protein>
<dbReference type="InterPro" id="IPR054353">
    <property type="entry name" value="IstA-like_C"/>
</dbReference>
<organism evidence="4 5">
    <name type="scientific">Ktedonobacter racemifer DSM 44963</name>
    <dbReference type="NCBI Taxonomy" id="485913"/>
    <lineage>
        <taxon>Bacteria</taxon>
        <taxon>Bacillati</taxon>
        <taxon>Chloroflexota</taxon>
        <taxon>Ktedonobacteria</taxon>
        <taxon>Ktedonobacterales</taxon>
        <taxon>Ktedonobacteraceae</taxon>
        <taxon>Ktedonobacter</taxon>
    </lineage>
</organism>
<gene>
    <name evidence="3" type="ORF">Krac_10383</name>
    <name evidence="4" type="ORF">Krac_11620</name>
    <name evidence="2" type="ORF">Krac_5504</name>
</gene>
<reference evidence="4 5" key="1">
    <citation type="journal article" date="2011" name="Stand. Genomic Sci.">
        <title>Non-contiguous finished genome sequence and contextual data of the filamentous soil bacterium Ktedonobacter racemifer type strain (SOSP1-21).</title>
        <authorList>
            <person name="Chang Y.J."/>
            <person name="Land M."/>
            <person name="Hauser L."/>
            <person name="Chertkov O."/>
            <person name="Del Rio T.G."/>
            <person name="Nolan M."/>
            <person name="Copeland A."/>
            <person name="Tice H."/>
            <person name="Cheng J.F."/>
            <person name="Lucas S."/>
            <person name="Han C."/>
            <person name="Goodwin L."/>
            <person name="Pitluck S."/>
            <person name="Ivanova N."/>
            <person name="Ovchinikova G."/>
            <person name="Pati A."/>
            <person name="Chen A."/>
            <person name="Palaniappan K."/>
            <person name="Mavromatis K."/>
            <person name="Liolios K."/>
            <person name="Brettin T."/>
            <person name="Fiebig A."/>
            <person name="Rohde M."/>
            <person name="Abt B."/>
            <person name="Goker M."/>
            <person name="Detter J.C."/>
            <person name="Woyke T."/>
            <person name="Bristow J."/>
            <person name="Eisen J.A."/>
            <person name="Markowitz V."/>
            <person name="Hugenholtz P."/>
            <person name="Kyrpides N.C."/>
            <person name="Klenk H.P."/>
            <person name="Lapidus A."/>
        </authorList>
    </citation>
    <scope>NUCLEOTIDE SEQUENCE [LARGE SCALE GENOMIC DNA]</scope>
    <source>
        <strain evidence="5">DSM 44963</strain>
        <strain evidence="4">SOSP1-21</strain>
    </source>
</reference>
<evidence type="ECO:0000313" key="4">
    <source>
        <dbReference type="EMBL" id="EFH90023.1"/>
    </source>
</evidence>
<dbReference type="InterPro" id="IPR001584">
    <property type="entry name" value="Integrase_cat-core"/>
</dbReference>
<proteinExistence type="predicted"/>
<name>D6TCK6_KTERA</name>
<evidence type="ECO:0000313" key="3">
    <source>
        <dbReference type="EMBL" id="EFH88877.1"/>
    </source>
</evidence>
<dbReference type="EMBL" id="ADVG01000003">
    <property type="protein sequence ID" value="EFH84457.1"/>
    <property type="molecule type" value="Genomic_DNA"/>
</dbReference>
<dbReference type="PANTHER" id="PTHR35004">
    <property type="entry name" value="TRANSPOSASE RV3428C-RELATED"/>
    <property type="match status" value="1"/>
</dbReference>
<evidence type="ECO:0000313" key="5">
    <source>
        <dbReference type="Proteomes" id="UP000004508"/>
    </source>
</evidence>
<dbReference type="InParanoid" id="D6TCK6"/>
<dbReference type="eggNOG" id="COG4584">
    <property type="taxonomic scope" value="Bacteria"/>
</dbReference>
<feature type="domain" description="Integrase catalytic" evidence="1">
    <location>
        <begin position="123"/>
        <end position="310"/>
    </location>
</feature>
<dbReference type="NCBIfam" id="NF033546">
    <property type="entry name" value="transpos_IS21"/>
    <property type="match status" value="1"/>
</dbReference>
<sequence length="492" mass="56552">MKKDAEVMLYMRERHKGTTQQVAAARAGMSERTARRYERAGKLPSQLKRPRIWRTRENPFEEDWLWVVEQLQRDPALQGATLFALLCARHPSKYRPTQVRTLQRHIATWKATQGPDKEVYFEQVHTPGEGAQSDFTHMEEFNVTIAGEAFPHLLYHCVLTYSNVEAISICFAETFEALAEGLERALWQFGGVPAQHRTDHLSAAVRRLDKAGREDWTQRYEALMQHYAMTPTTNNAGVAHENGDVEQSHYRFQQALDQALRVRGSRDFPDRASYERFLQDLARYRNQTRAGRYAQEQQALRPLPAQPLAPCREVRVSVSRFSTIVVQGNMYSVPSRLIGATLLIRVRAEHLEGYLGSKHVVTLPRLHGRAQHVINYRHIIWSLVRKPGAFAAYRYRDDLYPTLAFRRAYDRLRSDLPARADREYVRVLHLAATLSEAEVETALLLLEEAKTVPTAEAVRDLVRPIEVRQVTTVPVNLQPYDQLLPSQRCAHA</sequence>
<dbReference type="EMBL" id="ADVG01000001">
    <property type="protein sequence ID" value="EFH90023.1"/>
    <property type="molecule type" value="Genomic_DNA"/>
</dbReference>
<comment type="caution">
    <text evidence="4">The sequence shown here is derived from an EMBL/GenBank/DDBJ whole genome shotgun (WGS) entry which is preliminary data.</text>
</comment>
<evidence type="ECO:0000313" key="2">
    <source>
        <dbReference type="EMBL" id="EFH84457.1"/>
    </source>
</evidence>
<dbReference type="Pfam" id="PF22483">
    <property type="entry name" value="Mu-transpos_C_2"/>
    <property type="match status" value="1"/>
</dbReference>